<evidence type="ECO:0000313" key="3">
    <source>
        <dbReference type="EMBL" id="GIZ52442.1"/>
    </source>
</evidence>
<dbReference type="RefSeq" id="WP_238482412.1">
    <property type="nucleotide sequence ID" value="NZ_BPMK01000010.1"/>
</dbReference>
<keyword evidence="1" id="KW-0732">Signal</keyword>
<evidence type="ECO:0000313" key="4">
    <source>
        <dbReference type="Proteomes" id="UP000887222"/>
    </source>
</evidence>
<dbReference type="InterPro" id="IPR000782">
    <property type="entry name" value="FAS1_domain"/>
</dbReference>
<sequence length="155" mass="16248">MKALAMAVAGFCGLFVSLPAAAADLVETARTSGGMKTFMAAAETAGMADKLKNSGPYTVFIPSDSAFRQLPQETRDALLKDKEKAAELVAYHVIPGALTVADVKPGKVQTVQGSQVMLTSDNGSVTMENAKVIQSDLKADNGVIHEIDQVVLPPK</sequence>
<gene>
    <name evidence="3" type="ORF">NCCP691_24560</name>
</gene>
<dbReference type="EMBL" id="BPMK01000010">
    <property type="protein sequence ID" value="GIZ52442.1"/>
    <property type="molecule type" value="Genomic_DNA"/>
</dbReference>
<dbReference type="PROSITE" id="PS50213">
    <property type="entry name" value="FAS1"/>
    <property type="match status" value="1"/>
</dbReference>
<evidence type="ECO:0000256" key="1">
    <source>
        <dbReference type="SAM" id="SignalP"/>
    </source>
</evidence>
<name>A0ABQ4Q5X2_9BURK</name>
<feature type="signal peptide" evidence="1">
    <location>
        <begin position="1"/>
        <end position="22"/>
    </location>
</feature>
<dbReference type="PANTHER" id="PTHR10900">
    <property type="entry name" value="PERIOSTIN-RELATED"/>
    <property type="match status" value="1"/>
</dbReference>
<accession>A0ABQ4Q5X2</accession>
<comment type="caution">
    <text evidence="3">The sequence shown here is derived from an EMBL/GenBank/DDBJ whole genome shotgun (WGS) entry which is preliminary data.</text>
</comment>
<proteinExistence type="predicted"/>
<dbReference type="Gene3D" id="2.30.180.10">
    <property type="entry name" value="FAS1 domain"/>
    <property type="match status" value="1"/>
</dbReference>
<dbReference type="Proteomes" id="UP000887222">
    <property type="component" value="Unassembled WGS sequence"/>
</dbReference>
<dbReference type="PANTHER" id="PTHR10900:SF77">
    <property type="entry name" value="FI19380P1"/>
    <property type="match status" value="1"/>
</dbReference>
<evidence type="ECO:0000259" key="2">
    <source>
        <dbReference type="PROSITE" id="PS50213"/>
    </source>
</evidence>
<dbReference type="Pfam" id="PF02469">
    <property type="entry name" value="Fasciclin"/>
    <property type="match status" value="1"/>
</dbReference>
<dbReference type="SUPFAM" id="SSF82153">
    <property type="entry name" value="FAS1 domain"/>
    <property type="match status" value="1"/>
</dbReference>
<reference evidence="3 4" key="1">
    <citation type="journal article" date="2022" name="Int. J. Syst. Evol. Microbiol.">
        <title>Noviherbaspirillum aridicola sp. nov., isolated from an arid soil in Pakistan.</title>
        <authorList>
            <person name="Khan I.U."/>
            <person name="Saqib M."/>
            <person name="Amin A."/>
            <person name="Hussain F."/>
            <person name="Li L."/>
            <person name="Liu Y.H."/>
            <person name="Fang B.Z."/>
            <person name="Ahmed I."/>
            <person name="Li W.J."/>
        </authorList>
    </citation>
    <scope>NUCLEOTIDE SEQUENCE [LARGE SCALE GENOMIC DNA]</scope>
    <source>
        <strain evidence="3 4">NCCP-691</strain>
    </source>
</reference>
<protein>
    <recommendedName>
        <fullName evidence="2">FAS1 domain-containing protein</fullName>
    </recommendedName>
</protein>
<dbReference type="InterPro" id="IPR036378">
    <property type="entry name" value="FAS1_dom_sf"/>
</dbReference>
<feature type="chain" id="PRO_5045678240" description="FAS1 domain-containing protein" evidence="1">
    <location>
        <begin position="23"/>
        <end position="155"/>
    </location>
</feature>
<dbReference type="InterPro" id="IPR050904">
    <property type="entry name" value="Adhesion/Biosynth-related"/>
</dbReference>
<dbReference type="SMART" id="SM00554">
    <property type="entry name" value="FAS1"/>
    <property type="match status" value="1"/>
</dbReference>
<keyword evidence="4" id="KW-1185">Reference proteome</keyword>
<organism evidence="3 4">
    <name type="scientific">Noviherbaspirillum aridicola</name>
    <dbReference type="NCBI Taxonomy" id="2849687"/>
    <lineage>
        <taxon>Bacteria</taxon>
        <taxon>Pseudomonadati</taxon>
        <taxon>Pseudomonadota</taxon>
        <taxon>Betaproteobacteria</taxon>
        <taxon>Burkholderiales</taxon>
        <taxon>Oxalobacteraceae</taxon>
        <taxon>Noviherbaspirillum</taxon>
    </lineage>
</organism>
<feature type="domain" description="FAS1" evidence="2">
    <location>
        <begin position="22"/>
        <end position="151"/>
    </location>
</feature>